<evidence type="ECO:0000313" key="2">
    <source>
        <dbReference type="Proteomes" id="UP000054995"/>
    </source>
</evidence>
<comment type="caution">
    <text evidence="1">The sequence shown here is derived from an EMBL/GenBank/DDBJ whole genome shotgun (WGS) entry which is preliminary data.</text>
</comment>
<dbReference type="AlphaFoldDB" id="A0A0V1FKC5"/>
<dbReference type="EMBL" id="JYDT01000070">
    <property type="protein sequence ID" value="KRY86507.1"/>
    <property type="molecule type" value="Genomic_DNA"/>
</dbReference>
<keyword evidence="2" id="KW-1185">Reference proteome</keyword>
<organism evidence="1 2">
    <name type="scientific">Trichinella pseudospiralis</name>
    <name type="common">Parasitic roundworm</name>
    <dbReference type="NCBI Taxonomy" id="6337"/>
    <lineage>
        <taxon>Eukaryota</taxon>
        <taxon>Metazoa</taxon>
        <taxon>Ecdysozoa</taxon>
        <taxon>Nematoda</taxon>
        <taxon>Enoplea</taxon>
        <taxon>Dorylaimia</taxon>
        <taxon>Trichinellida</taxon>
        <taxon>Trichinellidae</taxon>
        <taxon>Trichinella</taxon>
    </lineage>
</organism>
<evidence type="ECO:0000313" key="1">
    <source>
        <dbReference type="EMBL" id="KRY86507.1"/>
    </source>
</evidence>
<accession>A0A0V1FKC5</accession>
<gene>
    <name evidence="1" type="ORF">T4D_3554</name>
</gene>
<dbReference type="Proteomes" id="UP000054995">
    <property type="component" value="Unassembled WGS sequence"/>
</dbReference>
<reference evidence="1 2" key="1">
    <citation type="submission" date="2015-01" db="EMBL/GenBank/DDBJ databases">
        <title>Evolution of Trichinella species and genotypes.</title>
        <authorList>
            <person name="Korhonen P.K."/>
            <person name="Edoardo P."/>
            <person name="Giuseppe L.R."/>
            <person name="Gasser R.B."/>
        </authorList>
    </citation>
    <scope>NUCLEOTIDE SEQUENCE [LARGE SCALE GENOMIC DNA]</scope>
    <source>
        <strain evidence="1">ISS470</strain>
    </source>
</reference>
<proteinExistence type="predicted"/>
<name>A0A0V1FKC5_TRIPS</name>
<protein>
    <submittedName>
        <fullName evidence="1">Uncharacterized protein</fullName>
    </submittedName>
</protein>
<sequence length="65" mass="7390">MILTWMRLANKINTIIFRSNSSKIASVTPFNLPKNVKMEKYLRIFAQDGPVRPFLSQADSCSNAD</sequence>